<organism evidence="2 3">
    <name type="scientific">Enterococcus wangshanyuanii</name>
    <dbReference type="NCBI Taxonomy" id="2005703"/>
    <lineage>
        <taxon>Bacteria</taxon>
        <taxon>Bacillati</taxon>
        <taxon>Bacillota</taxon>
        <taxon>Bacilli</taxon>
        <taxon>Lactobacillales</taxon>
        <taxon>Enterococcaceae</taxon>
        <taxon>Enterococcus</taxon>
    </lineage>
</organism>
<sequence length="70" mass="8087">MKILNYWVKNSNPFELSISILIGFALGDLINHHIIKTFHFDSFILSTLIGISSIYLSFFIMGYLKKKSVF</sequence>
<dbReference type="Proteomes" id="UP000630615">
    <property type="component" value="Unassembled WGS sequence"/>
</dbReference>
<evidence type="ECO:0000313" key="2">
    <source>
        <dbReference type="EMBL" id="GGD05419.1"/>
    </source>
</evidence>
<evidence type="ECO:0000256" key="1">
    <source>
        <dbReference type="SAM" id="Phobius"/>
    </source>
</evidence>
<evidence type="ECO:0008006" key="4">
    <source>
        <dbReference type="Google" id="ProtNLM"/>
    </source>
</evidence>
<comment type="caution">
    <text evidence="2">The sequence shown here is derived from an EMBL/GenBank/DDBJ whole genome shotgun (WGS) entry which is preliminary data.</text>
</comment>
<evidence type="ECO:0000313" key="3">
    <source>
        <dbReference type="Proteomes" id="UP000630615"/>
    </source>
</evidence>
<dbReference type="EMBL" id="BMKI01000023">
    <property type="protein sequence ID" value="GGD05419.1"/>
    <property type="molecule type" value="Genomic_DNA"/>
</dbReference>
<gene>
    <name evidence="2" type="ORF">GCM10011573_38600</name>
</gene>
<feature type="transmembrane region" description="Helical" evidence="1">
    <location>
        <begin position="42"/>
        <end position="64"/>
    </location>
</feature>
<proteinExistence type="predicted"/>
<keyword evidence="1" id="KW-0472">Membrane</keyword>
<reference evidence="3" key="1">
    <citation type="journal article" date="2019" name="Int. J. Syst. Evol. Microbiol.">
        <title>The Global Catalogue of Microorganisms (GCM) 10K type strain sequencing project: providing services to taxonomists for standard genome sequencing and annotation.</title>
        <authorList>
            <consortium name="The Broad Institute Genomics Platform"/>
            <consortium name="The Broad Institute Genome Sequencing Center for Infectious Disease"/>
            <person name="Wu L."/>
            <person name="Ma J."/>
        </authorList>
    </citation>
    <scope>NUCLEOTIDE SEQUENCE [LARGE SCALE GENOMIC DNA]</scope>
    <source>
        <strain evidence="3">CGMCC 1.15942</strain>
    </source>
</reference>
<accession>A0ABQ1PXD3</accession>
<feature type="transmembrane region" description="Helical" evidence="1">
    <location>
        <begin position="12"/>
        <end position="30"/>
    </location>
</feature>
<name>A0ABQ1PXD3_9ENTE</name>
<protein>
    <recommendedName>
        <fullName evidence="4">F0F1-ATPase subunit Ca2+/Mg2+ transporter</fullName>
    </recommendedName>
</protein>
<keyword evidence="1" id="KW-0812">Transmembrane</keyword>
<keyword evidence="1" id="KW-1133">Transmembrane helix</keyword>
<keyword evidence="3" id="KW-1185">Reference proteome</keyword>